<evidence type="ECO:0000313" key="5">
    <source>
        <dbReference type="Proteomes" id="UP000001817"/>
    </source>
</evidence>
<keyword evidence="5" id="KW-1185">Reference proteome</keyword>
<keyword evidence="2" id="KW-0560">Oxidoreductase</keyword>
<dbReference type="PRINTS" id="PR00080">
    <property type="entry name" value="SDRFAMILY"/>
</dbReference>
<comment type="similarity">
    <text evidence="1 3">Belongs to the short-chain dehydrogenases/reductases (SDR) family.</text>
</comment>
<dbReference type="PANTHER" id="PTHR43391:SF91">
    <property type="entry name" value="OS04G0390700 PROTEIN"/>
    <property type="match status" value="1"/>
</dbReference>
<dbReference type="PRINTS" id="PR00081">
    <property type="entry name" value="GDHRDH"/>
</dbReference>
<dbReference type="AlphaFoldDB" id="Q140H4"/>
<reference evidence="4 5" key="1">
    <citation type="journal article" date="2006" name="Proc. Natl. Acad. Sci. U.S.A.">
        <title>Burkholderia xenovorans LB400 harbors a multi-replicon, 9.73-Mbp genome shaped for versatility.</title>
        <authorList>
            <person name="Chain P.S."/>
            <person name="Denef V.J."/>
            <person name="Konstantinidis K.T."/>
            <person name="Vergez L.M."/>
            <person name="Agullo L."/>
            <person name="Reyes V.L."/>
            <person name="Hauser L."/>
            <person name="Cordova M."/>
            <person name="Gomez L."/>
            <person name="Gonzalez M."/>
            <person name="Land M."/>
            <person name="Lao V."/>
            <person name="Larimer F."/>
            <person name="LiPuma J.J."/>
            <person name="Mahenthiralingam E."/>
            <person name="Malfatti S.A."/>
            <person name="Marx C.J."/>
            <person name="Parnell J.J."/>
            <person name="Ramette A."/>
            <person name="Richardson P."/>
            <person name="Seeger M."/>
            <person name="Smith D."/>
            <person name="Spilker T."/>
            <person name="Sul W.J."/>
            <person name="Tsoi T.V."/>
            <person name="Ulrich L.E."/>
            <person name="Zhulin I.B."/>
            <person name="Tiedje J.M."/>
        </authorList>
    </citation>
    <scope>NUCLEOTIDE SEQUENCE [LARGE SCALE GENOMIC DNA]</scope>
    <source>
        <strain evidence="4 5">LB400</strain>
    </source>
</reference>
<dbReference type="InterPro" id="IPR036291">
    <property type="entry name" value="NAD(P)-bd_dom_sf"/>
</dbReference>
<name>Q140H4_PARXL</name>
<dbReference type="Pfam" id="PF00106">
    <property type="entry name" value="adh_short"/>
    <property type="match status" value="1"/>
</dbReference>
<dbReference type="PANTHER" id="PTHR43391">
    <property type="entry name" value="RETINOL DEHYDROGENASE-RELATED"/>
    <property type="match status" value="1"/>
</dbReference>
<dbReference type="Proteomes" id="UP000001817">
    <property type="component" value="Chromosome 1"/>
</dbReference>
<sequence>MRPDCFTNGNPMNIKGCTALVTGANRGLGKVIVDQLAQAGAARIYAGMRNPAVIGHDVVTPVALDVTDADSVARTAEKCSDVDLVINNAGIMLATPMLADDSEQALRRELDVNAFGPLRIAKAFAPILARNGGGAIVNMLSVVSWYVYPFNATYCASKFTALAMTDAMRVELKAQGTHVMGVYAGFIDTDMAARVTGEKTSPVQVAERMLAGLRAGKDHVLADAAAEELWRAVRFEPERVAAWAQSLWDAGRAWAV</sequence>
<dbReference type="KEGG" id="bxe:Bxe_A2696"/>
<evidence type="ECO:0000313" key="4">
    <source>
        <dbReference type="EMBL" id="ABE30265.1"/>
    </source>
</evidence>
<evidence type="ECO:0000256" key="1">
    <source>
        <dbReference type="ARBA" id="ARBA00006484"/>
    </source>
</evidence>
<dbReference type="EMBL" id="CP000270">
    <property type="protein sequence ID" value="ABE30265.1"/>
    <property type="molecule type" value="Genomic_DNA"/>
</dbReference>
<dbReference type="InterPro" id="IPR002347">
    <property type="entry name" value="SDR_fam"/>
</dbReference>
<proteinExistence type="inferred from homology"/>
<dbReference type="Gene3D" id="3.40.50.720">
    <property type="entry name" value="NAD(P)-binding Rossmann-like Domain"/>
    <property type="match status" value="1"/>
</dbReference>
<organism evidence="4 5">
    <name type="scientific">Paraburkholderia xenovorans (strain LB400)</name>
    <dbReference type="NCBI Taxonomy" id="266265"/>
    <lineage>
        <taxon>Bacteria</taxon>
        <taxon>Pseudomonadati</taxon>
        <taxon>Pseudomonadota</taxon>
        <taxon>Betaproteobacteria</taxon>
        <taxon>Burkholderiales</taxon>
        <taxon>Burkholderiaceae</taxon>
        <taxon>Paraburkholderia</taxon>
    </lineage>
</organism>
<evidence type="ECO:0000256" key="3">
    <source>
        <dbReference type="RuleBase" id="RU000363"/>
    </source>
</evidence>
<evidence type="ECO:0000256" key="2">
    <source>
        <dbReference type="ARBA" id="ARBA00023002"/>
    </source>
</evidence>
<gene>
    <name evidence="4" type="ORF">Bxe_A2696</name>
</gene>
<protein>
    <submittedName>
        <fullName evidence="4">Short-chain oxidoreductase</fullName>
    </submittedName>
</protein>
<dbReference type="STRING" id="266265.Bxe_A2696"/>
<dbReference type="eggNOG" id="COG0300">
    <property type="taxonomic scope" value="Bacteria"/>
</dbReference>
<dbReference type="SUPFAM" id="SSF51735">
    <property type="entry name" value="NAD(P)-binding Rossmann-fold domains"/>
    <property type="match status" value="1"/>
</dbReference>
<dbReference type="GO" id="GO:0005829">
    <property type="term" value="C:cytosol"/>
    <property type="evidence" value="ECO:0007669"/>
    <property type="project" value="TreeGrafter"/>
</dbReference>
<dbReference type="GO" id="GO:0016491">
    <property type="term" value="F:oxidoreductase activity"/>
    <property type="evidence" value="ECO:0007669"/>
    <property type="project" value="UniProtKB-KW"/>
</dbReference>
<accession>Q140H4</accession>
<dbReference type="NCBIfam" id="NF006119">
    <property type="entry name" value="PRK08264.1-5"/>
    <property type="match status" value="1"/>
</dbReference>